<proteinExistence type="inferred from homology"/>
<organism evidence="10">
    <name type="scientific">Metchnikovella dogieli</name>
    <dbReference type="NCBI Taxonomy" id="2804710"/>
    <lineage>
        <taxon>Eukaryota</taxon>
        <taxon>Fungi</taxon>
        <taxon>Fungi incertae sedis</taxon>
        <taxon>Microsporidia</taxon>
        <taxon>Metchnikovellidae</taxon>
        <taxon>Metchnikovella</taxon>
    </lineage>
</organism>
<keyword evidence="6" id="KW-0539">Nucleus</keyword>
<dbReference type="PANTHER" id="PTHR10927:SF1">
    <property type="entry name" value="RIBOSOME MATURATION PROTEIN SBDS"/>
    <property type="match status" value="1"/>
</dbReference>
<dbReference type="GO" id="GO:0005737">
    <property type="term" value="C:cytoplasm"/>
    <property type="evidence" value="ECO:0007669"/>
    <property type="project" value="UniProtKB-SubCell"/>
</dbReference>
<dbReference type="PANTHER" id="PTHR10927">
    <property type="entry name" value="RIBOSOME MATURATION PROTEIN SBDS"/>
    <property type="match status" value="1"/>
</dbReference>
<dbReference type="GO" id="GO:0005634">
    <property type="term" value="C:nucleus"/>
    <property type="evidence" value="ECO:0007669"/>
    <property type="project" value="UniProtKB-SubCell"/>
</dbReference>
<keyword evidence="5" id="KW-0690">Ribosome biogenesis</keyword>
<dbReference type="SUPFAM" id="SSF89895">
    <property type="entry name" value="FYSH domain"/>
    <property type="match status" value="1"/>
</dbReference>
<evidence type="ECO:0000256" key="3">
    <source>
        <dbReference type="ARBA" id="ARBA00007433"/>
    </source>
</evidence>
<dbReference type="Gene3D" id="3.30.1250.10">
    <property type="entry name" value="Ribosome maturation protein SBDS, N-terminal domain"/>
    <property type="match status" value="1"/>
</dbReference>
<dbReference type="Pfam" id="PF01172">
    <property type="entry name" value="SBDS_N"/>
    <property type="match status" value="1"/>
</dbReference>
<dbReference type="InterPro" id="IPR037188">
    <property type="entry name" value="Sdo1/SBDS_central_sf"/>
</dbReference>
<dbReference type="InterPro" id="IPR036786">
    <property type="entry name" value="Ribosome_mat_SBDS_N_sf"/>
</dbReference>
<name>A0A896WBI0_9MICR</name>
<dbReference type="EMBL" id="MW052373">
    <property type="protein sequence ID" value="QSE03641.1"/>
    <property type="molecule type" value="Genomic_DNA"/>
</dbReference>
<evidence type="ECO:0000313" key="10">
    <source>
        <dbReference type="EMBL" id="QSE03641.1"/>
    </source>
</evidence>
<evidence type="ECO:0000259" key="9">
    <source>
        <dbReference type="Pfam" id="PF09377"/>
    </source>
</evidence>
<reference evidence="10" key="1">
    <citation type="journal article" date="2021" name="Parasitol. Res.">
        <title>Evolutionary relationships of Metchnikovella dogieli Paskerova et al., 2016 (Microsporidia: Metchnikovellidae) revealed by multigene phylogenetic analysis.</title>
        <authorList>
            <person name="Nassonova E.S."/>
            <person name="Bondarenko N.I."/>
            <person name="Paskerova G.G."/>
            <person name="Kovacikova M."/>
            <person name="Frolova E.V."/>
            <person name="Smirnov A.V."/>
        </authorList>
    </citation>
    <scope>NUCLEOTIDE SEQUENCE</scope>
    <source>
        <strain evidence="10">WSBS2016</strain>
    </source>
</reference>
<comment type="subcellular location">
    <subcellularLocation>
        <location evidence="2">Cytoplasm</location>
    </subcellularLocation>
    <subcellularLocation>
        <location evidence="1">Nucleus</location>
    </subcellularLocation>
</comment>
<feature type="domain" description="Ribosome maturation protein SDO1/SBDS central" evidence="9">
    <location>
        <begin position="109"/>
        <end position="170"/>
    </location>
</feature>
<dbReference type="GO" id="GO:0042256">
    <property type="term" value="P:cytosolic ribosome assembly"/>
    <property type="evidence" value="ECO:0007669"/>
    <property type="project" value="InterPro"/>
</dbReference>
<comment type="similarity">
    <text evidence="3">Belongs to the SDO1/SBDS family.</text>
</comment>
<evidence type="ECO:0000259" key="8">
    <source>
        <dbReference type="Pfam" id="PF01172"/>
    </source>
</evidence>
<dbReference type="InterPro" id="IPR018978">
    <property type="entry name" value="SDO1/SBDS_central"/>
</dbReference>
<feature type="domain" description="Ribosome maturation protein SDO1/SBDS N-terminal" evidence="8">
    <location>
        <begin position="14"/>
        <end position="100"/>
    </location>
</feature>
<keyword evidence="4" id="KW-0963">Cytoplasm</keyword>
<evidence type="ECO:0000256" key="1">
    <source>
        <dbReference type="ARBA" id="ARBA00004123"/>
    </source>
</evidence>
<sequence length="175" mass="20039">MRIFTPCNKIKLENVSCVQFKKNGMRFELACHTNKLYDYQNNLIRSEDDVVQTKSIFKNISKGLLASKEELSAGFGNIDINTIIKEILSKGILQLSHKERGERLEKMQKEISHLIAELCFNPESGLPYSPKRIEWAMAEAQVSINVMKSTKQQALKIIQVLEAKKTIPIEKKIRC</sequence>
<dbReference type="AlphaFoldDB" id="A0A896WBI0"/>
<protein>
    <submittedName>
        <fullName evidence="10">Ribosome maturation protein SBDS</fullName>
    </submittedName>
</protein>
<evidence type="ECO:0000256" key="6">
    <source>
        <dbReference type="ARBA" id="ARBA00023242"/>
    </source>
</evidence>
<dbReference type="InterPro" id="IPR019783">
    <property type="entry name" value="SDO1/SBDS_N"/>
</dbReference>
<evidence type="ECO:0000256" key="2">
    <source>
        <dbReference type="ARBA" id="ARBA00004496"/>
    </source>
</evidence>
<dbReference type="NCBIfam" id="TIGR00291">
    <property type="entry name" value="RNA_SBDS"/>
    <property type="match status" value="1"/>
</dbReference>
<evidence type="ECO:0000256" key="5">
    <source>
        <dbReference type="ARBA" id="ARBA00022517"/>
    </source>
</evidence>
<dbReference type="SUPFAM" id="SSF109728">
    <property type="entry name" value="Hypothetical protein AF0491, middle domain"/>
    <property type="match status" value="1"/>
</dbReference>
<accession>A0A896WBI0</accession>
<dbReference type="Pfam" id="PF09377">
    <property type="entry name" value="SBDS_domain_II"/>
    <property type="match status" value="1"/>
</dbReference>
<evidence type="ECO:0000256" key="7">
    <source>
        <dbReference type="ARBA" id="ARBA00049708"/>
    </source>
</evidence>
<evidence type="ECO:0000256" key="4">
    <source>
        <dbReference type="ARBA" id="ARBA00022490"/>
    </source>
</evidence>
<dbReference type="Gene3D" id="1.10.10.900">
    <property type="entry name" value="SBDS protein C-terminal domain, subdomain 1"/>
    <property type="match status" value="1"/>
</dbReference>
<dbReference type="InterPro" id="IPR039100">
    <property type="entry name" value="Sdo1/SBDS-like"/>
</dbReference>
<dbReference type="InterPro" id="IPR002140">
    <property type="entry name" value="Sdo1/SBDS"/>
</dbReference>
<comment type="subunit">
    <text evidence="7">Associates with the 60S ribosomal subunit.</text>
</comment>